<evidence type="ECO:0000313" key="2">
    <source>
        <dbReference type="EMBL" id="CRK37848.1"/>
    </source>
</evidence>
<keyword evidence="3" id="KW-1185">Reference proteome</keyword>
<reference evidence="2 3" key="1">
    <citation type="submission" date="2015-05" db="EMBL/GenBank/DDBJ databases">
        <authorList>
            <person name="Wang D.B."/>
            <person name="Wang M."/>
        </authorList>
    </citation>
    <scope>NUCLEOTIDE SEQUENCE [LARGE SCALE GENOMIC DNA]</scope>
    <source>
        <strain evidence="2">VL1</strain>
    </source>
</reference>
<organism evidence="2 3">
    <name type="scientific">Verticillium longisporum</name>
    <name type="common">Verticillium dahliae var. longisporum</name>
    <dbReference type="NCBI Taxonomy" id="100787"/>
    <lineage>
        <taxon>Eukaryota</taxon>
        <taxon>Fungi</taxon>
        <taxon>Dikarya</taxon>
        <taxon>Ascomycota</taxon>
        <taxon>Pezizomycotina</taxon>
        <taxon>Sordariomycetes</taxon>
        <taxon>Hypocreomycetidae</taxon>
        <taxon>Glomerellales</taxon>
        <taxon>Plectosphaerellaceae</taxon>
        <taxon>Verticillium</taxon>
    </lineage>
</organism>
<dbReference type="AlphaFoldDB" id="A0A0G4MUB7"/>
<evidence type="ECO:0000256" key="1">
    <source>
        <dbReference type="SAM" id="MobiDB-lite"/>
    </source>
</evidence>
<feature type="region of interest" description="Disordered" evidence="1">
    <location>
        <begin position="1"/>
        <end position="42"/>
    </location>
</feature>
<dbReference type="Proteomes" id="UP000044602">
    <property type="component" value="Unassembled WGS sequence"/>
</dbReference>
<evidence type="ECO:0000313" key="3">
    <source>
        <dbReference type="Proteomes" id="UP000044602"/>
    </source>
</evidence>
<dbReference type="EMBL" id="CVQH01025041">
    <property type="protein sequence ID" value="CRK37848.1"/>
    <property type="molecule type" value="Genomic_DNA"/>
</dbReference>
<feature type="compositionally biased region" description="Basic residues" evidence="1">
    <location>
        <begin position="25"/>
        <end position="35"/>
    </location>
</feature>
<proteinExistence type="predicted"/>
<sequence>CNFLQGHLRPQASPTRPACREPHSRSLRIRQRPSRVGRGILD</sequence>
<gene>
    <name evidence="2" type="ORF">BN1708_020385</name>
</gene>
<name>A0A0G4MUB7_VERLO</name>
<feature type="non-terminal residue" evidence="2">
    <location>
        <position position="1"/>
    </location>
</feature>
<accession>A0A0G4MUB7</accession>
<protein>
    <submittedName>
        <fullName evidence="2">Uncharacterized protein</fullName>
    </submittedName>
</protein>